<sequence length="195" mass="21835">MGSLDNGTPAASFKPGGKPLSWFRDGFFLTTDKACLDPKAVNDIFDSDLMWWNKPMDLSSARTMLENCMTFAIFAVPDTEEALRRHGSPLDRSSMRLVGFARLVTDYITFAYLTDVFVLKSHQRRGLARWMMRAIRETLTPWPYLRGLVLMTGDEAAARMYRQELGAVDINEGPSKGLVLLEMPGKGEVAVPEGH</sequence>
<dbReference type="PANTHER" id="PTHR43233:SF1">
    <property type="entry name" value="FAMILY N-ACETYLTRANSFERASE, PUTATIVE (AFU_ORTHOLOGUE AFUA_6G03350)-RELATED"/>
    <property type="match status" value="1"/>
</dbReference>
<comment type="caution">
    <text evidence="2">The sequence shown here is derived from an EMBL/GenBank/DDBJ whole genome shotgun (WGS) entry which is preliminary data.</text>
</comment>
<dbReference type="EMBL" id="JAPDFR010000007">
    <property type="protein sequence ID" value="KAK0385198.1"/>
    <property type="molecule type" value="Genomic_DNA"/>
</dbReference>
<dbReference type="SUPFAM" id="SSF55729">
    <property type="entry name" value="Acyl-CoA N-acyltransferases (Nat)"/>
    <property type="match status" value="1"/>
</dbReference>
<dbReference type="PROSITE" id="PS51186">
    <property type="entry name" value="GNAT"/>
    <property type="match status" value="1"/>
</dbReference>
<keyword evidence="3" id="KW-1185">Reference proteome</keyword>
<evidence type="ECO:0000259" key="1">
    <source>
        <dbReference type="PROSITE" id="PS51186"/>
    </source>
</evidence>
<dbReference type="AlphaFoldDB" id="A0AA39GEF1"/>
<dbReference type="InterPro" id="IPR016181">
    <property type="entry name" value="Acyl_CoA_acyltransferase"/>
</dbReference>
<dbReference type="Gene3D" id="3.40.630.30">
    <property type="match status" value="1"/>
</dbReference>
<dbReference type="InterPro" id="IPR053144">
    <property type="entry name" value="Acetyltransferase_Butenolide"/>
</dbReference>
<dbReference type="PANTHER" id="PTHR43233">
    <property type="entry name" value="FAMILY N-ACETYLTRANSFERASE, PUTATIVE (AFU_ORTHOLOGUE AFUA_6G03350)-RELATED"/>
    <property type="match status" value="1"/>
</dbReference>
<dbReference type="Proteomes" id="UP001175261">
    <property type="component" value="Unassembled WGS sequence"/>
</dbReference>
<proteinExistence type="predicted"/>
<evidence type="ECO:0000313" key="2">
    <source>
        <dbReference type="EMBL" id="KAK0385198.1"/>
    </source>
</evidence>
<name>A0AA39GEF1_SARSR</name>
<accession>A0AA39GEF1</accession>
<dbReference type="CDD" id="cd04301">
    <property type="entry name" value="NAT_SF"/>
    <property type="match status" value="1"/>
</dbReference>
<organism evidence="2 3">
    <name type="scientific">Sarocladium strictum</name>
    <name type="common">Black bundle disease fungus</name>
    <name type="synonym">Acremonium strictum</name>
    <dbReference type="NCBI Taxonomy" id="5046"/>
    <lineage>
        <taxon>Eukaryota</taxon>
        <taxon>Fungi</taxon>
        <taxon>Dikarya</taxon>
        <taxon>Ascomycota</taxon>
        <taxon>Pezizomycotina</taxon>
        <taxon>Sordariomycetes</taxon>
        <taxon>Hypocreomycetidae</taxon>
        <taxon>Hypocreales</taxon>
        <taxon>Sarocladiaceae</taxon>
        <taxon>Sarocladium</taxon>
    </lineage>
</organism>
<feature type="domain" description="N-acetyltransferase" evidence="1">
    <location>
        <begin position="48"/>
        <end position="186"/>
    </location>
</feature>
<dbReference type="InterPro" id="IPR000182">
    <property type="entry name" value="GNAT_dom"/>
</dbReference>
<gene>
    <name evidence="2" type="ORF">NLU13_7676</name>
</gene>
<dbReference type="GO" id="GO:0016747">
    <property type="term" value="F:acyltransferase activity, transferring groups other than amino-acyl groups"/>
    <property type="evidence" value="ECO:0007669"/>
    <property type="project" value="InterPro"/>
</dbReference>
<protein>
    <recommendedName>
        <fullName evidence="1">N-acetyltransferase domain-containing protein</fullName>
    </recommendedName>
</protein>
<reference evidence="2" key="1">
    <citation type="submission" date="2022-10" db="EMBL/GenBank/DDBJ databases">
        <title>Determination and structural analysis of whole genome sequence of Sarocladium strictum F4-1.</title>
        <authorList>
            <person name="Hu L."/>
            <person name="Jiang Y."/>
        </authorList>
    </citation>
    <scope>NUCLEOTIDE SEQUENCE</scope>
    <source>
        <strain evidence="2">F4-1</strain>
    </source>
</reference>
<evidence type="ECO:0000313" key="3">
    <source>
        <dbReference type="Proteomes" id="UP001175261"/>
    </source>
</evidence>
<dbReference type="Pfam" id="PF00583">
    <property type="entry name" value="Acetyltransf_1"/>
    <property type="match status" value="1"/>
</dbReference>